<sequence>MNKLNIFDTVHQNKVPIILKKYFNRYKTKIQKHNASLFAPAMLFNLGYVFSLVWRHRRQGWNLKIFKLLAQERIQISLHLPRFLTSFLKSAIGSVFLII</sequence>
<proteinExistence type="predicted"/>
<gene>
    <name evidence="2" type="ORF">CCAM_LOCUS2083</name>
</gene>
<evidence type="ECO:0000256" key="1">
    <source>
        <dbReference type="SAM" id="Phobius"/>
    </source>
</evidence>
<evidence type="ECO:0000313" key="2">
    <source>
        <dbReference type="EMBL" id="VFQ60307.1"/>
    </source>
</evidence>
<protein>
    <submittedName>
        <fullName evidence="2">Uncharacterized protein</fullName>
    </submittedName>
</protein>
<accession>A0A484KAP4</accession>
<keyword evidence="1" id="KW-0472">Membrane</keyword>
<dbReference type="Proteomes" id="UP000595140">
    <property type="component" value="Unassembled WGS sequence"/>
</dbReference>
<dbReference type="AlphaFoldDB" id="A0A484KAP4"/>
<keyword evidence="1" id="KW-1133">Transmembrane helix</keyword>
<reference evidence="2 3" key="1">
    <citation type="submission" date="2018-04" db="EMBL/GenBank/DDBJ databases">
        <authorList>
            <person name="Vogel A."/>
        </authorList>
    </citation>
    <scope>NUCLEOTIDE SEQUENCE [LARGE SCALE GENOMIC DNA]</scope>
</reference>
<dbReference type="EMBL" id="OOIL02000115">
    <property type="protein sequence ID" value="VFQ60307.1"/>
    <property type="molecule type" value="Genomic_DNA"/>
</dbReference>
<keyword evidence="1" id="KW-0812">Transmembrane</keyword>
<feature type="transmembrane region" description="Helical" evidence="1">
    <location>
        <begin position="35"/>
        <end position="54"/>
    </location>
</feature>
<organism evidence="2 3">
    <name type="scientific">Cuscuta campestris</name>
    <dbReference type="NCBI Taxonomy" id="132261"/>
    <lineage>
        <taxon>Eukaryota</taxon>
        <taxon>Viridiplantae</taxon>
        <taxon>Streptophyta</taxon>
        <taxon>Embryophyta</taxon>
        <taxon>Tracheophyta</taxon>
        <taxon>Spermatophyta</taxon>
        <taxon>Magnoliopsida</taxon>
        <taxon>eudicotyledons</taxon>
        <taxon>Gunneridae</taxon>
        <taxon>Pentapetalae</taxon>
        <taxon>asterids</taxon>
        <taxon>lamiids</taxon>
        <taxon>Solanales</taxon>
        <taxon>Convolvulaceae</taxon>
        <taxon>Cuscuteae</taxon>
        <taxon>Cuscuta</taxon>
        <taxon>Cuscuta subgen. Grammica</taxon>
        <taxon>Cuscuta sect. Cleistogrammica</taxon>
    </lineage>
</organism>
<name>A0A484KAP4_9ASTE</name>
<evidence type="ECO:0000313" key="3">
    <source>
        <dbReference type="Proteomes" id="UP000595140"/>
    </source>
</evidence>
<keyword evidence="3" id="KW-1185">Reference proteome</keyword>